<evidence type="ECO:0000313" key="1">
    <source>
        <dbReference type="EMBL" id="SFF04500.1"/>
    </source>
</evidence>
<name>A0A1I2FIQ7_9BACI</name>
<protein>
    <submittedName>
        <fullName evidence="1">Uncharacterized protein</fullName>
    </submittedName>
</protein>
<sequence length="219" mass="25208">MKLHNVRKGQFVYFHNELHRVYAVKPFFKKSVHLVRLKDLEQQMTQADQIELYKPRHLDSFVYNQNRYTLRNDKRAEKGDHILVMKPNPDSLDHYTLHAIEEVAAVEPYGVVTTHDNGIRHNEYSLLVPGREEEARLIDTQVTDHSEKTSIPTDEEIVSEEQGAEGPMIGDVYQKRNEEISAMVVAIQGSTVMLGGNLEVSRHELSNPEQWEYVGSLSL</sequence>
<organism evidence="1 2">
    <name type="scientific">Alteribacillus iranensis</name>
    <dbReference type="NCBI Taxonomy" id="930128"/>
    <lineage>
        <taxon>Bacteria</taxon>
        <taxon>Bacillati</taxon>
        <taxon>Bacillota</taxon>
        <taxon>Bacilli</taxon>
        <taxon>Bacillales</taxon>
        <taxon>Bacillaceae</taxon>
        <taxon>Alteribacillus</taxon>
    </lineage>
</organism>
<dbReference type="EMBL" id="FONT01000012">
    <property type="protein sequence ID" value="SFF04500.1"/>
    <property type="molecule type" value="Genomic_DNA"/>
</dbReference>
<reference evidence="1 2" key="1">
    <citation type="submission" date="2016-10" db="EMBL/GenBank/DDBJ databases">
        <authorList>
            <person name="de Groot N.N."/>
        </authorList>
    </citation>
    <scope>NUCLEOTIDE SEQUENCE [LARGE SCALE GENOMIC DNA]</scope>
    <source>
        <strain evidence="1 2">DSM 23995</strain>
    </source>
</reference>
<accession>A0A1I2FIQ7</accession>
<gene>
    <name evidence="1" type="ORF">SAMN05192532_11217</name>
</gene>
<dbReference type="Proteomes" id="UP000199516">
    <property type="component" value="Unassembled WGS sequence"/>
</dbReference>
<dbReference type="RefSeq" id="WP_091664156.1">
    <property type="nucleotide sequence ID" value="NZ_FONT01000012.1"/>
</dbReference>
<dbReference type="OrthoDB" id="2835997at2"/>
<evidence type="ECO:0000313" key="2">
    <source>
        <dbReference type="Proteomes" id="UP000199516"/>
    </source>
</evidence>
<proteinExistence type="predicted"/>
<dbReference type="AlphaFoldDB" id="A0A1I2FIQ7"/>
<keyword evidence="2" id="KW-1185">Reference proteome</keyword>